<evidence type="ECO:0000313" key="2">
    <source>
        <dbReference type="EMBL" id="KAF3856151.1"/>
    </source>
</evidence>
<feature type="compositionally biased region" description="Polar residues" evidence="1">
    <location>
        <begin position="34"/>
        <end position="69"/>
    </location>
</feature>
<dbReference type="AlphaFoldDB" id="A0A7J5Z4V8"/>
<feature type="compositionally biased region" description="Polar residues" evidence="1">
    <location>
        <begin position="100"/>
        <end position="122"/>
    </location>
</feature>
<reference evidence="2 3" key="1">
    <citation type="submission" date="2020-03" db="EMBL/GenBank/DDBJ databases">
        <title>Dissostichus mawsoni Genome sequencing and assembly.</title>
        <authorList>
            <person name="Park H."/>
        </authorList>
    </citation>
    <scope>NUCLEOTIDE SEQUENCE [LARGE SCALE GENOMIC DNA]</scope>
    <source>
        <strain evidence="2">DM0001</strain>
        <tissue evidence="2">Muscle</tissue>
    </source>
</reference>
<evidence type="ECO:0000256" key="1">
    <source>
        <dbReference type="SAM" id="MobiDB-lite"/>
    </source>
</evidence>
<feature type="region of interest" description="Disordered" evidence="1">
    <location>
        <begin position="213"/>
        <end position="252"/>
    </location>
</feature>
<feature type="compositionally biased region" description="Low complexity" evidence="1">
    <location>
        <begin position="70"/>
        <end position="88"/>
    </location>
</feature>
<name>A0A7J5Z4V8_DISMA</name>
<protein>
    <submittedName>
        <fullName evidence="2">Uncharacterized protein</fullName>
    </submittedName>
</protein>
<sequence length="306" mass="33858">MSTPIFTSKGETNTFNSEQSSTTLISPQKKRFPQVQSTSHPQTTNIKQTSPEDNSETTPMATSTKQLPVSSQETSTTMMSSSTEQQSTPVTMPVKPTGTMEPTMSTSTFTSNGETRTSKTDQSATTLISSQIQRFQLNFPSTNCHYHKHLLQSSQLVAMNIYNCNILINRTKIYTCECPSNRNNGANNVNINIHLEWRNKYFQDDQSATTLISSTNTEVSSDSSSTSPPLTAHLTQTSPEQKSETTSMGTAIHSSHRLARKHIQHCCPHHRATIYLEYLKRVAAVTAFLGKQGIAFRGHNEAGETE</sequence>
<proteinExistence type="predicted"/>
<keyword evidence="3" id="KW-1185">Reference proteome</keyword>
<feature type="compositionally biased region" description="Polar residues" evidence="1">
    <location>
        <begin position="233"/>
        <end position="252"/>
    </location>
</feature>
<dbReference type="EMBL" id="JAAKFY010000006">
    <property type="protein sequence ID" value="KAF3856151.1"/>
    <property type="molecule type" value="Genomic_DNA"/>
</dbReference>
<feature type="compositionally biased region" description="Low complexity" evidence="1">
    <location>
        <begin position="213"/>
        <end position="227"/>
    </location>
</feature>
<dbReference type="Proteomes" id="UP000518266">
    <property type="component" value="Unassembled WGS sequence"/>
</dbReference>
<comment type="caution">
    <text evidence="2">The sequence shown here is derived from an EMBL/GenBank/DDBJ whole genome shotgun (WGS) entry which is preliminary data.</text>
</comment>
<evidence type="ECO:0000313" key="3">
    <source>
        <dbReference type="Proteomes" id="UP000518266"/>
    </source>
</evidence>
<accession>A0A7J5Z4V8</accession>
<gene>
    <name evidence="2" type="ORF">F7725_016874</name>
</gene>
<feature type="region of interest" description="Disordered" evidence="1">
    <location>
        <begin position="1"/>
        <end position="122"/>
    </location>
</feature>
<feature type="compositionally biased region" description="Polar residues" evidence="1">
    <location>
        <begin position="1"/>
        <end position="26"/>
    </location>
</feature>
<organism evidence="2 3">
    <name type="scientific">Dissostichus mawsoni</name>
    <name type="common">Antarctic cod</name>
    <dbReference type="NCBI Taxonomy" id="36200"/>
    <lineage>
        <taxon>Eukaryota</taxon>
        <taxon>Metazoa</taxon>
        <taxon>Chordata</taxon>
        <taxon>Craniata</taxon>
        <taxon>Vertebrata</taxon>
        <taxon>Euteleostomi</taxon>
        <taxon>Actinopterygii</taxon>
        <taxon>Neopterygii</taxon>
        <taxon>Teleostei</taxon>
        <taxon>Neoteleostei</taxon>
        <taxon>Acanthomorphata</taxon>
        <taxon>Eupercaria</taxon>
        <taxon>Perciformes</taxon>
        <taxon>Notothenioidei</taxon>
        <taxon>Nototheniidae</taxon>
        <taxon>Dissostichus</taxon>
    </lineage>
</organism>